<keyword evidence="2" id="KW-0812">Transmembrane</keyword>
<feature type="transmembrane region" description="Helical" evidence="2">
    <location>
        <begin position="103"/>
        <end position="127"/>
    </location>
</feature>
<sequence length="240" mass="25535">DEIAKITKQMDALSETLQPELDVCEKAATSAQQFTDADKLKKLLTTTSTKFVNGLFNDLNTTAYDFSTDLITNSAPCTPIYQSYEDMGNIACEQMGGGVQGAWAAAGLAALFFLPTVIAVFCVASALRGGKSKQLPPIQSHDENDPFKLPPMQTTQYEVAPAPVRDNSLPRLTVDTSAAALAAAPHSETFTATAPMASAASDPWESSYRHPDVYPYNQPAPATTGHFVDPLVYPAAAVAA</sequence>
<accession>A0AAN4ZAM4</accession>
<keyword evidence="4" id="KW-1185">Reference proteome</keyword>
<feature type="non-terminal residue" evidence="3">
    <location>
        <position position="240"/>
    </location>
</feature>
<dbReference type="AlphaFoldDB" id="A0AAN4ZAM4"/>
<name>A0AAN4ZAM4_9BILA</name>
<dbReference type="PANTHER" id="PTHR11238">
    <property type="entry name" value="PROMININ ISOFORM D-RELATED"/>
    <property type="match status" value="1"/>
</dbReference>
<proteinExistence type="predicted"/>
<organism evidence="3 4">
    <name type="scientific">Pristionchus mayeri</name>
    <dbReference type="NCBI Taxonomy" id="1317129"/>
    <lineage>
        <taxon>Eukaryota</taxon>
        <taxon>Metazoa</taxon>
        <taxon>Ecdysozoa</taxon>
        <taxon>Nematoda</taxon>
        <taxon>Chromadorea</taxon>
        <taxon>Rhabditida</taxon>
        <taxon>Rhabditina</taxon>
        <taxon>Diplogasteromorpha</taxon>
        <taxon>Diplogasteroidea</taxon>
        <taxon>Neodiplogasteridae</taxon>
        <taxon>Pristionchus</taxon>
    </lineage>
</organism>
<evidence type="ECO:0000256" key="1">
    <source>
        <dbReference type="SAM" id="MobiDB-lite"/>
    </source>
</evidence>
<dbReference type="EMBL" id="BTRK01000002">
    <property type="protein sequence ID" value="GMR34317.1"/>
    <property type="molecule type" value="Genomic_DNA"/>
</dbReference>
<dbReference type="Proteomes" id="UP001328107">
    <property type="component" value="Unassembled WGS sequence"/>
</dbReference>
<evidence type="ECO:0000313" key="4">
    <source>
        <dbReference type="Proteomes" id="UP001328107"/>
    </source>
</evidence>
<gene>
    <name evidence="3" type="ORF">PMAYCL1PPCAC_04512</name>
</gene>
<keyword evidence="2" id="KW-1133">Transmembrane helix</keyword>
<keyword evidence="2" id="KW-0472">Membrane</keyword>
<protein>
    <submittedName>
        <fullName evidence="3">Uncharacterized protein</fullName>
    </submittedName>
</protein>
<dbReference type="PANTHER" id="PTHR11238:SF9">
    <property type="entry name" value="PROMININ, ISOFORM D"/>
    <property type="match status" value="1"/>
</dbReference>
<reference evidence="4" key="1">
    <citation type="submission" date="2022-10" db="EMBL/GenBank/DDBJ databases">
        <title>Genome assembly of Pristionchus species.</title>
        <authorList>
            <person name="Yoshida K."/>
            <person name="Sommer R.J."/>
        </authorList>
    </citation>
    <scope>NUCLEOTIDE SEQUENCE [LARGE SCALE GENOMIC DNA]</scope>
    <source>
        <strain evidence="4">RS5460</strain>
    </source>
</reference>
<evidence type="ECO:0000256" key="2">
    <source>
        <dbReference type="SAM" id="Phobius"/>
    </source>
</evidence>
<evidence type="ECO:0000313" key="3">
    <source>
        <dbReference type="EMBL" id="GMR34317.1"/>
    </source>
</evidence>
<comment type="caution">
    <text evidence="3">The sequence shown here is derived from an EMBL/GenBank/DDBJ whole genome shotgun (WGS) entry which is preliminary data.</text>
</comment>
<feature type="non-terminal residue" evidence="3">
    <location>
        <position position="1"/>
    </location>
</feature>
<feature type="region of interest" description="Disordered" evidence="1">
    <location>
        <begin position="131"/>
        <end position="150"/>
    </location>
</feature>